<comment type="caution">
    <text evidence="2">The sequence shown here is derived from an EMBL/GenBank/DDBJ whole genome shotgun (WGS) entry which is preliminary data.</text>
</comment>
<protein>
    <submittedName>
        <fullName evidence="2">Uncharacterized protein</fullName>
    </submittedName>
</protein>
<dbReference type="AlphaFoldDB" id="A0AAD6SJE6"/>
<dbReference type="EMBL" id="JARJCM010000105">
    <property type="protein sequence ID" value="KAJ7029101.1"/>
    <property type="molecule type" value="Genomic_DNA"/>
</dbReference>
<evidence type="ECO:0000256" key="1">
    <source>
        <dbReference type="SAM" id="MobiDB-lite"/>
    </source>
</evidence>
<keyword evidence="3" id="KW-1185">Reference proteome</keyword>
<organism evidence="2 3">
    <name type="scientific">Mycena alexandri</name>
    <dbReference type="NCBI Taxonomy" id="1745969"/>
    <lineage>
        <taxon>Eukaryota</taxon>
        <taxon>Fungi</taxon>
        <taxon>Dikarya</taxon>
        <taxon>Basidiomycota</taxon>
        <taxon>Agaricomycotina</taxon>
        <taxon>Agaricomycetes</taxon>
        <taxon>Agaricomycetidae</taxon>
        <taxon>Agaricales</taxon>
        <taxon>Marasmiineae</taxon>
        <taxon>Mycenaceae</taxon>
        <taxon>Mycena</taxon>
    </lineage>
</organism>
<gene>
    <name evidence="2" type="ORF">C8F04DRAFT_1188032</name>
</gene>
<accession>A0AAD6SJE6</accession>
<reference evidence="2" key="1">
    <citation type="submission" date="2023-03" db="EMBL/GenBank/DDBJ databases">
        <title>Massive genome expansion in bonnet fungi (Mycena s.s.) driven by repeated elements and novel gene families across ecological guilds.</title>
        <authorList>
            <consortium name="Lawrence Berkeley National Laboratory"/>
            <person name="Harder C.B."/>
            <person name="Miyauchi S."/>
            <person name="Viragh M."/>
            <person name="Kuo A."/>
            <person name="Thoen E."/>
            <person name="Andreopoulos B."/>
            <person name="Lu D."/>
            <person name="Skrede I."/>
            <person name="Drula E."/>
            <person name="Henrissat B."/>
            <person name="Morin E."/>
            <person name="Kohler A."/>
            <person name="Barry K."/>
            <person name="LaButti K."/>
            <person name="Morin E."/>
            <person name="Salamov A."/>
            <person name="Lipzen A."/>
            <person name="Mereny Z."/>
            <person name="Hegedus B."/>
            <person name="Baldrian P."/>
            <person name="Stursova M."/>
            <person name="Weitz H."/>
            <person name="Taylor A."/>
            <person name="Grigoriev I.V."/>
            <person name="Nagy L.G."/>
            <person name="Martin F."/>
            <person name="Kauserud H."/>
        </authorList>
    </citation>
    <scope>NUCLEOTIDE SEQUENCE</scope>
    <source>
        <strain evidence="2">CBHHK200</strain>
    </source>
</reference>
<evidence type="ECO:0000313" key="2">
    <source>
        <dbReference type="EMBL" id="KAJ7029101.1"/>
    </source>
</evidence>
<dbReference type="Proteomes" id="UP001218188">
    <property type="component" value="Unassembled WGS sequence"/>
</dbReference>
<proteinExistence type="predicted"/>
<feature type="region of interest" description="Disordered" evidence="1">
    <location>
        <begin position="166"/>
        <end position="211"/>
    </location>
</feature>
<name>A0AAD6SJE6_9AGAR</name>
<evidence type="ECO:0000313" key="3">
    <source>
        <dbReference type="Proteomes" id="UP001218188"/>
    </source>
</evidence>
<feature type="compositionally biased region" description="Basic and acidic residues" evidence="1">
    <location>
        <begin position="191"/>
        <end position="200"/>
    </location>
</feature>
<sequence>MWRVRRKDKLTCLQMQPPVPYVYCAKPVVGVVQMWRVIPLQKSKVTRDRVARDNIWLRKRPAIVLALEGGEGMDRNMQDNVRDHAQRRNALGPASDDVHGLRLPCLVQDETYRPRDDAVVHLQLVATPVQLAGGVITFAASETAGSATWEVIEVRQRCHPDAHLAEKRRRKAEGGAGVVFSVEEGGGGRGQEARQRDRTLKAATSRRVGGR</sequence>